<dbReference type="RefSeq" id="WP_017798644.1">
    <property type="nucleotide sequence ID" value="NZ_BSKO01000001.1"/>
</dbReference>
<evidence type="ECO:0000256" key="5">
    <source>
        <dbReference type="SAM" id="Phobius"/>
    </source>
</evidence>
<evidence type="ECO:0000313" key="7">
    <source>
        <dbReference type="EMBL" id="GLO68109.1"/>
    </source>
</evidence>
<comment type="caution">
    <text evidence="7">The sequence shown here is derived from an EMBL/GenBank/DDBJ whole genome shotgun (WGS) entry which is preliminary data.</text>
</comment>
<dbReference type="Proteomes" id="UP001275436">
    <property type="component" value="Unassembled WGS sequence"/>
</dbReference>
<feature type="transmembrane region" description="Helical" evidence="5">
    <location>
        <begin position="21"/>
        <end position="43"/>
    </location>
</feature>
<dbReference type="PANTHER" id="PTHR33392:SF3">
    <property type="entry name" value="POLYISOPRENYL-TEICHOIC ACID--PEPTIDOGLYCAN TEICHOIC ACID TRANSFERASE TAGT"/>
    <property type="match status" value="1"/>
</dbReference>
<dbReference type="Gene3D" id="3.40.630.190">
    <property type="entry name" value="LCP protein"/>
    <property type="match status" value="1"/>
</dbReference>
<evidence type="ECO:0000256" key="1">
    <source>
        <dbReference type="ARBA" id="ARBA00006068"/>
    </source>
</evidence>
<sequence>MKRREYRTRVEKNPKKTKKMISIVLIPMLLFIVGGLSYAGYVYGTTKNVMKDSYEDNGRDKSNLRDSEVEIDMDNITVLIMGVDTGIKRGNEDRSRTDSLLFASLNKKDKSVDLLSIPRDSYVYIPSEGKNDKIAHAHAFGGTMGTIDTVENMLDIPVDYYVKLNFDSFVDVVESLGGIEVDVPYEFTESDSNDKKDAIHLMPGEQTLNGEEALAFARTRKQDNDIERGKRQQEVIKSIADKTLSVDSLFNIDKVIKSVGENMATNMSFSEMKSLFSYVAKGDDLKINTLNLSGSDNMSNGVYYWMLDEQNLSNIELRMKEHLEIERPRDNETDKQVEEELNNL</sequence>
<dbReference type="InterPro" id="IPR050922">
    <property type="entry name" value="LytR/CpsA/Psr_CW_biosynth"/>
</dbReference>
<evidence type="ECO:0000256" key="3">
    <source>
        <dbReference type="ARBA" id="ARBA00022968"/>
    </source>
</evidence>
<dbReference type="EMBL" id="BSKO01000001">
    <property type="protein sequence ID" value="GLO68109.1"/>
    <property type="molecule type" value="Genomic_DNA"/>
</dbReference>
<reference evidence="7 8" key="1">
    <citation type="submission" date="2023-02" db="EMBL/GenBank/DDBJ databases">
        <title>Oceanobacillus kimchii IFOP_LL358 isolated form Alexandrium catenella lab strain.</title>
        <authorList>
            <person name="Gajardo G."/>
            <person name="Ueki S."/>
            <person name="Maruyama F."/>
        </authorList>
    </citation>
    <scope>NUCLEOTIDE SEQUENCE [LARGE SCALE GENOMIC DNA]</scope>
    <source>
        <strain evidence="7 8">IFOP_LL358</strain>
    </source>
</reference>
<keyword evidence="3" id="KW-0735">Signal-anchor</keyword>
<name>A0ABQ5TMR9_9BACI</name>
<gene>
    <name evidence="7" type="primary">lytR_3</name>
    <name evidence="7" type="ORF">MACH08_38930</name>
</gene>
<keyword evidence="4 5" id="KW-1133">Transmembrane helix</keyword>
<dbReference type="Pfam" id="PF03816">
    <property type="entry name" value="LytR_cpsA_psr"/>
    <property type="match status" value="1"/>
</dbReference>
<evidence type="ECO:0000259" key="6">
    <source>
        <dbReference type="Pfam" id="PF03816"/>
    </source>
</evidence>
<dbReference type="NCBIfam" id="TIGR00350">
    <property type="entry name" value="lytR_cpsA_psr"/>
    <property type="match status" value="1"/>
</dbReference>
<evidence type="ECO:0000256" key="2">
    <source>
        <dbReference type="ARBA" id="ARBA00022692"/>
    </source>
</evidence>
<evidence type="ECO:0000313" key="8">
    <source>
        <dbReference type="Proteomes" id="UP001275436"/>
    </source>
</evidence>
<dbReference type="PANTHER" id="PTHR33392">
    <property type="entry name" value="POLYISOPRENYL-TEICHOIC ACID--PEPTIDOGLYCAN TEICHOIC ACID TRANSFERASE TAGU"/>
    <property type="match status" value="1"/>
</dbReference>
<keyword evidence="2 5" id="KW-0812">Transmembrane</keyword>
<feature type="domain" description="Cell envelope-related transcriptional attenuator" evidence="6">
    <location>
        <begin position="96"/>
        <end position="243"/>
    </location>
</feature>
<comment type="similarity">
    <text evidence="1">Belongs to the LytR/CpsA/Psr (LCP) family.</text>
</comment>
<keyword evidence="8" id="KW-1185">Reference proteome</keyword>
<accession>A0ABQ5TMR9</accession>
<organism evidence="7 8">
    <name type="scientific">Oceanobacillus kimchii</name>
    <dbReference type="NCBI Taxonomy" id="746691"/>
    <lineage>
        <taxon>Bacteria</taxon>
        <taxon>Bacillati</taxon>
        <taxon>Bacillota</taxon>
        <taxon>Bacilli</taxon>
        <taxon>Bacillales</taxon>
        <taxon>Bacillaceae</taxon>
        <taxon>Oceanobacillus</taxon>
    </lineage>
</organism>
<keyword evidence="5" id="KW-0472">Membrane</keyword>
<evidence type="ECO:0000256" key="4">
    <source>
        <dbReference type="ARBA" id="ARBA00022989"/>
    </source>
</evidence>
<protein>
    <submittedName>
        <fullName evidence="7">LytR family transcriptional regulator</fullName>
    </submittedName>
</protein>
<proteinExistence type="inferred from homology"/>
<dbReference type="InterPro" id="IPR004474">
    <property type="entry name" value="LytR_CpsA_psr"/>
</dbReference>